<proteinExistence type="predicted"/>
<evidence type="ECO:0000256" key="1">
    <source>
        <dbReference type="SAM" id="MobiDB-lite"/>
    </source>
</evidence>
<keyword evidence="3" id="KW-1185">Reference proteome</keyword>
<dbReference type="Proteomes" id="UP000297948">
    <property type="component" value="Unassembled WGS sequence"/>
</dbReference>
<feature type="region of interest" description="Disordered" evidence="1">
    <location>
        <begin position="1"/>
        <end position="23"/>
    </location>
</feature>
<dbReference type="RefSeq" id="WP_135338280.1">
    <property type="nucleotide sequence ID" value="NZ_JBHLTX010000058.1"/>
</dbReference>
<gene>
    <name evidence="2" type="ORF">E4099_08130</name>
</gene>
<comment type="caution">
    <text evidence="2">The sequence shown here is derived from an EMBL/GenBank/DDBJ whole genome shotgun (WGS) entry which is preliminary data.</text>
</comment>
<evidence type="ECO:0000313" key="2">
    <source>
        <dbReference type="EMBL" id="TGB14595.1"/>
    </source>
</evidence>
<organism evidence="2 3">
    <name type="scientific">Streptomyces palmae</name>
    <dbReference type="NCBI Taxonomy" id="1701085"/>
    <lineage>
        <taxon>Bacteria</taxon>
        <taxon>Bacillati</taxon>
        <taxon>Actinomycetota</taxon>
        <taxon>Actinomycetes</taxon>
        <taxon>Kitasatosporales</taxon>
        <taxon>Streptomycetaceae</taxon>
        <taxon>Streptomyces</taxon>
    </lineage>
</organism>
<name>A0A4Z0H9U4_9ACTN</name>
<accession>A0A4Z0H9U4</accession>
<dbReference type="AlphaFoldDB" id="A0A4Z0H9U4"/>
<dbReference type="OrthoDB" id="8557818at2"/>
<evidence type="ECO:0000313" key="3">
    <source>
        <dbReference type="Proteomes" id="UP000297948"/>
    </source>
</evidence>
<sequence>MAKNRKGRNGGPNKQAARAARRRREQRLLEMDPLFHGNPPYEGYREWLVPSPLTGRFELAASAPMESRQYFARIEELLLPIYRGRLPVAATHLDDWIKSGVIALANADGPQVPASVVPVAEFAQRISSDDGHGHHEVCPQLSCCGGVHVSSEHRVWVHLHQLHAAGRLLLNDHDAIRLTAPPRQPGDKWQFLSTVG</sequence>
<reference evidence="2 3" key="1">
    <citation type="submission" date="2019-03" db="EMBL/GenBank/DDBJ databases">
        <authorList>
            <person name="Gonzalez-Pimentel J.L."/>
        </authorList>
    </citation>
    <scope>NUCLEOTIDE SEQUENCE [LARGE SCALE GENOMIC DNA]</scope>
    <source>
        <strain evidence="2 3">JCM 31289</strain>
    </source>
</reference>
<protein>
    <submittedName>
        <fullName evidence="2">Uncharacterized protein</fullName>
    </submittedName>
</protein>
<dbReference type="EMBL" id="SRID01000049">
    <property type="protein sequence ID" value="TGB14595.1"/>
    <property type="molecule type" value="Genomic_DNA"/>
</dbReference>